<evidence type="ECO:0000313" key="7">
    <source>
        <dbReference type="Proteomes" id="UP000076630"/>
    </source>
</evidence>
<evidence type="ECO:0000256" key="1">
    <source>
        <dbReference type="ARBA" id="ARBA00023015"/>
    </source>
</evidence>
<organism evidence="6 7">
    <name type="scientific">Myroides marinus</name>
    <dbReference type="NCBI Taxonomy" id="703342"/>
    <lineage>
        <taxon>Bacteria</taxon>
        <taxon>Pseudomonadati</taxon>
        <taxon>Bacteroidota</taxon>
        <taxon>Flavobacteriia</taxon>
        <taxon>Flavobacteriales</taxon>
        <taxon>Flavobacteriaceae</taxon>
        <taxon>Myroides</taxon>
    </lineage>
</organism>
<dbReference type="Proteomes" id="UP000076630">
    <property type="component" value="Unassembled WGS sequence"/>
</dbReference>
<feature type="domain" description="HTH araC/xylS-type" evidence="5">
    <location>
        <begin position="134"/>
        <end position="242"/>
    </location>
</feature>
<evidence type="ECO:0000256" key="2">
    <source>
        <dbReference type="ARBA" id="ARBA00023125"/>
    </source>
</evidence>
<reference evidence="6 7" key="1">
    <citation type="submission" date="2016-01" db="EMBL/GenBank/DDBJ databases">
        <title>Whole genome sequencing of Myroides marinus L41.</title>
        <authorList>
            <person name="Hong K.W."/>
        </authorList>
    </citation>
    <scope>NUCLEOTIDE SEQUENCE [LARGE SCALE GENOMIC DNA]</scope>
    <source>
        <strain evidence="6 7">L41</strain>
    </source>
</reference>
<dbReference type="GO" id="GO:0003700">
    <property type="term" value="F:DNA-binding transcription factor activity"/>
    <property type="evidence" value="ECO:0007669"/>
    <property type="project" value="InterPro"/>
</dbReference>
<dbReference type="SMART" id="SM00342">
    <property type="entry name" value="HTH_ARAC"/>
    <property type="match status" value="1"/>
</dbReference>
<keyword evidence="1" id="KW-0805">Transcription regulation</keyword>
<dbReference type="GO" id="GO:0043565">
    <property type="term" value="F:sequence-specific DNA binding"/>
    <property type="evidence" value="ECO:0007669"/>
    <property type="project" value="InterPro"/>
</dbReference>
<keyword evidence="4" id="KW-0812">Transmembrane</keyword>
<evidence type="ECO:0000256" key="4">
    <source>
        <dbReference type="SAM" id="Phobius"/>
    </source>
</evidence>
<dbReference type="RefSeq" id="WP_038986864.1">
    <property type="nucleotide sequence ID" value="NZ_JWJO01000035.1"/>
</dbReference>
<dbReference type="PANTHER" id="PTHR43280:SF2">
    <property type="entry name" value="HTH-TYPE TRANSCRIPTIONAL REGULATOR EXSA"/>
    <property type="match status" value="1"/>
</dbReference>
<keyword evidence="7" id="KW-1185">Reference proteome</keyword>
<evidence type="ECO:0000313" key="6">
    <source>
        <dbReference type="EMBL" id="KZE76319.1"/>
    </source>
</evidence>
<proteinExistence type="predicted"/>
<dbReference type="SUPFAM" id="SSF46689">
    <property type="entry name" value="Homeodomain-like"/>
    <property type="match status" value="1"/>
</dbReference>
<keyword evidence="2" id="KW-0238">DNA-binding</keyword>
<keyword evidence="4" id="KW-0472">Membrane</keyword>
<dbReference type="OrthoDB" id="5295174at2"/>
<dbReference type="InterPro" id="IPR009057">
    <property type="entry name" value="Homeodomain-like_sf"/>
</dbReference>
<feature type="transmembrane region" description="Helical" evidence="4">
    <location>
        <begin position="73"/>
        <end position="93"/>
    </location>
</feature>
<dbReference type="EMBL" id="LQNU01000077">
    <property type="protein sequence ID" value="KZE76319.1"/>
    <property type="molecule type" value="Genomic_DNA"/>
</dbReference>
<evidence type="ECO:0000259" key="5">
    <source>
        <dbReference type="PROSITE" id="PS01124"/>
    </source>
</evidence>
<keyword evidence="3" id="KW-0804">Transcription</keyword>
<sequence>MSVLLVWFLSIFSGGSMNLECSVSNLSDVSNYIQVSKRKLLTSEEEIMLGVPSNLNISLINERDESDSTLFKVLVAFYSIALLIVGSVALFYFKRSKELKRVISELFDSDTSEVAVVQEEVVDEKRYITQEKEDAILSKLTDFEKEKGFLDKGVSLNALASNIGVNHRYLSYVVNKNKKCDFASYVNELRIGYIVDCLKTDSKYAKYKISYLADKCGFASHSRFTVTFKKVTGDSPSNFINKLKRKKEAA</sequence>
<dbReference type="PROSITE" id="PS01124">
    <property type="entry name" value="HTH_ARAC_FAMILY_2"/>
    <property type="match status" value="1"/>
</dbReference>
<dbReference type="AlphaFoldDB" id="A0A161RXL3"/>
<comment type="caution">
    <text evidence="6">The sequence shown here is derived from an EMBL/GenBank/DDBJ whole genome shotgun (WGS) entry which is preliminary data.</text>
</comment>
<gene>
    <name evidence="6" type="ORF">AV926_15995</name>
</gene>
<name>A0A161RXL3_9FLAO</name>
<accession>A0A161RXL3</accession>
<evidence type="ECO:0000256" key="3">
    <source>
        <dbReference type="ARBA" id="ARBA00023163"/>
    </source>
</evidence>
<dbReference type="Gene3D" id="1.10.10.60">
    <property type="entry name" value="Homeodomain-like"/>
    <property type="match status" value="1"/>
</dbReference>
<protein>
    <recommendedName>
        <fullName evidence="5">HTH araC/xylS-type domain-containing protein</fullName>
    </recommendedName>
</protein>
<dbReference type="Pfam" id="PF12833">
    <property type="entry name" value="HTH_18"/>
    <property type="match status" value="1"/>
</dbReference>
<keyword evidence="4" id="KW-1133">Transmembrane helix</keyword>
<dbReference type="InterPro" id="IPR018060">
    <property type="entry name" value="HTH_AraC"/>
</dbReference>
<dbReference type="PANTHER" id="PTHR43280">
    <property type="entry name" value="ARAC-FAMILY TRANSCRIPTIONAL REGULATOR"/>
    <property type="match status" value="1"/>
</dbReference>